<dbReference type="SUPFAM" id="SSF103473">
    <property type="entry name" value="MFS general substrate transporter"/>
    <property type="match status" value="1"/>
</dbReference>
<dbReference type="Proteomes" id="UP000280834">
    <property type="component" value="Unassembled WGS sequence"/>
</dbReference>
<evidence type="ECO:0000313" key="10">
    <source>
        <dbReference type="WBParaSite" id="BTMF_0001801401-mRNA-1"/>
    </source>
</evidence>
<keyword evidence="3 6" id="KW-0812">Transmembrane</keyword>
<evidence type="ECO:0000256" key="6">
    <source>
        <dbReference type="SAM" id="Phobius"/>
    </source>
</evidence>
<evidence type="ECO:0000256" key="3">
    <source>
        <dbReference type="ARBA" id="ARBA00022692"/>
    </source>
</evidence>
<gene>
    <name evidence="8" type="ORF">BTMF_LOCUS15977</name>
</gene>
<protein>
    <submittedName>
        <fullName evidence="10">MFS_1_like domain-containing protein</fullName>
    </submittedName>
</protein>
<evidence type="ECO:0000313" key="8">
    <source>
        <dbReference type="EMBL" id="VDO56784.1"/>
    </source>
</evidence>
<dbReference type="EMBL" id="UZAG01023452">
    <property type="protein sequence ID" value="VDO56784.1"/>
    <property type="molecule type" value="Genomic_DNA"/>
</dbReference>
<proteinExistence type="inferred from homology"/>
<dbReference type="STRING" id="42155.A0A0R3RD91"/>
<accession>A0A0R3RD91</accession>
<comment type="similarity">
    <text evidence="2">Belongs to the major facilitator superfamily. MFSD6 family.</text>
</comment>
<dbReference type="Pfam" id="PF12832">
    <property type="entry name" value="MFS_1_like"/>
    <property type="match status" value="1"/>
</dbReference>
<dbReference type="InterPro" id="IPR051717">
    <property type="entry name" value="MFS_MFSD6"/>
</dbReference>
<sequence>TQFRFGKEQRPDEAACSVIETRIDEIAPAVAEKARVRQLQLEHSEGNAQWIPTIKALFRGHAAFYLLAVTTIGFGAGIIFAFLFWHLQDFGGSPILFGFASVVNHGTEITAHFYCFHLINKFGHVKVK</sequence>
<evidence type="ECO:0000256" key="1">
    <source>
        <dbReference type="ARBA" id="ARBA00004141"/>
    </source>
</evidence>
<keyword evidence="5 6" id="KW-0472">Membrane</keyword>
<evidence type="ECO:0000256" key="5">
    <source>
        <dbReference type="ARBA" id="ARBA00023136"/>
    </source>
</evidence>
<evidence type="ECO:0000256" key="2">
    <source>
        <dbReference type="ARBA" id="ARBA00005241"/>
    </source>
</evidence>
<keyword evidence="9" id="KW-1185">Reference proteome</keyword>
<evidence type="ECO:0000256" key="4">
    <source>
        <dbReference type="ARBA" id="ARBA00022989"/>
    </source>
</evidence>
<reference evidence="8 9" key="2">
    <citation type="submission" date="2018-11" db="EMBL/GenBank/DDBJ databases">
        <authorList>
            <consortium name="Pathogen Informatics"/>
        </authorList>
    </citation>
    <scope>NUCLEOTIDE SEQUENCE [LARGE SCALE GENOMIC DNA]</scope>
</reference>
<dbReference type="GO" id="GO:0016020">
    <property type="term" value="C:membrane"/>
    <property type="evidence" value="ECO:0007669"/>
    <property type="project" value="UniProtKB-SubCell"/>
</dbReference>
<evidence type="ECO:0000259" key="7">
    <source>
        <dbReference type="Pfam" id="PF12832"/>
    </source>
</evidence>
<dbReference type="PANTHER" id="PTHR16172:SF2">
    <property type="entry name" value="MAJOR FACILITATOR SUPERFAMILY DOMAIN-CONTAINING PROTEIN 6"/>
    <property type="match status" value="1"/>
</dbReference>
<dbReference type="AlphaFoldDB" id="A0A0R3RD91"/>
<feature type="transmembrane region" description="Helical" evidence="6">
    <location>
        <begin position="64"/>
        <end position="87"/>
    </location>
</feature>
<dbReference type="InterPro" id="IPR024989">
    <property type="entry name" value="MFS_assoc_dom"/>
</dbReference>
<dbReference type="InterPro" id="IPR036259">
    <property type="entry name" value="MFS_trans_sf"/>
</dbReference>
<dbReference type="PANTHER" id="PTHR16172">
    <property type="entry name" value="MAJOR FACILITATOR SUPERFAMILY DOMAIN-CONTAINING PROTEIN 6-LIKE"/>
    <property type="match status" value="1"/>
</dbReference>
<organism evidence="10">
    <name type="scientific">Brugia timori</name>
    <dbReference type="NCBI Taxonomy" id="42155"/>
    <lineage>
        <taxon>Eukaryota</taxon>
        <taxon>Metazoa</taxon>
        <taxon>Ecdysozoa</taxon>
        <taxon>Nematoda</taxon>
        <taxon>Chromadorea</taxon>
        <taxon>Rhabditida</taxon>
        <taxon>Spirurina</taxon>
        <taxon>Spiruromorpha</taxon>
        <taxon>Filarioidea</taxon>
        <taxon>Onchocercidae</taxon>
        <taxon>Brugia</taxon>
    </lineage>
</organism>
<reference evidence="10" key="1">
    <citation type="submission" date="2017-02" db="UniProtKB">
        <authorList>
            <consortium name="WormBaseParasite"/>
        </authorList>
    </citation>
    <scope>IDENTIFICATION</scope>
</reference>
<dbReference type="WBParaSite" id="BTMF_0001801401-mRNA-1">
    <property type="protein sequence ID" value="BTMF_0001801401-mRNA-1"/>
    <property type="gene ID" value="BTMF_0001801401"/>
</dbReference>
<comment type="subcellular location">
    <subcellularLocation>
        <location evidence="1">Membrane</location>
        <topology evidence="1">Multi-pass membrane protein</topology>
    </subcellularLocation>
</comment>
<feature type="domain" description="Major facilitator superfamily associated" evidence="7">
    <location>
        <begin position="51"/>
        <end position="127"/>
    </location>
</feature>
<evidence type="ECO:0000313" key="9">
    <source>
        <dbReference type="Proteomes" id="UP000280834"/>
    </source>
</evidence>
<keyword evidence="4 6" id="KW-1133">Transmembrane helix</keyword>
<name>A0A0R3RD91_9BILA</name>